<dbReference type="GO" id="GO:0045881">
    <property type="term" value="P:positive regulation of sporulation resulting in formation of a cellular spore"/>
    <property type="evidence" value="ECO:0007669"/>
    <property type="project" value="TreeGrafter"/>
</dbReference>
<dbReference type="OrthoDB" id="3176965at2"/>
<proteinExistence type="predicted"/>
<dbReference type="InterPro" id="IPR036086">
    <property type="entry name" value="ParB/Sulfiredoxin_sf"/>
</dbReference>
<evidence type="ECO:0000313" key="4">
    <source>
        <dbReference type="Proteomes" id="UP000319804"/>
    </source>
</evidence>
<dbReference type="InterPro" id="IPR003115">
    <property type="entry name" value="ParB_N"/>
</dbReference>
<organism evidence="3 4">
    <name type="scientific">Microbacterium lacticum</name>
    <dbReference type="NCBI Taxonomy" id="33885"/>
    <lineage>
        <taxon>Bacteria</taxon>
        <taxon>Bacillati</taxon>
        <taxon>Actinomycetota</taxon>
        <taxon>Actinomycetes</taxon>
        <taxon>Micrococcales</taxon>
        <taxon>Microbacteriaceae</taxon>
        <taxon>Microbacterium</taxon>
    </lineage>
</organism>
<evidence type="ECO:0000256" key="1">
    <source>
        <dbReference type="SAM" id="MobiDB-lite"/>
    </source>
</evidence>
<dbReference type="EMBL" id="VFPS01000002">
    <property type="protein sequence ID" value="TQM98652.1"/>
    <property type="molecule type" value="Genomic_DNA"/>
</dbReference>
<dbReference type="SUPFAM" id="SSF110849">
    <property type="entry name" value="ParB/Sulfiredoxin"/>
    <property type="match status" value="1"/>
</dbReference>
<dbReference type="AlphaFoldDB" id="A0A4Y3USE7"/>
<feature type="region of interest" description="Disordered" evidence="1">
    <location>
        <begin position="320"/>
        <end position="344"/>
    </location>
</feature>
<dbReference type="Proteomes" id="UP000319804">
    <property type="component" value="Unassembled WGS sequence"/>
</dbReference>
<dbReference type="InterPro" id="IPR050336">
    <property type="entry name" value="Chromosome_partition/occlusion"/>
</dbReference>
<dbReference type="GO" id="GO:0005694">
    <property type="term" value="C:chromosome"/>
    <property type="evidence" value="ECO:0007669"/>
    <property type="project" value="TreeGrafter"/>
</dbReference>
<dbReference type="PANTHER" id="PTHR33375:SF1">
    <property type="entry name" value="CHROMOSOME-PARTITIONING PROTEIN PARB-RELATED"/>
    <property type="match status" value="1"/>
</dbReference>
<feature type="domain" description="ParB-like N-terminal" evidence="2">
    <location>
        <begin position="8"/>
        <end position="93"/>
    </location>
</feature>
<name>A0A4Y3USE7_9MICO</name>
<dbReference type="GO" id="GO:0007059">
    <property type="term" value="P:chromosome segregation"/>
    <property type="evidence" value="ECO:0007669"/>
    <property type="project" value="TreeGrafter"/>
</dbReference>
<keyword evidence="4" id="KW-1185">Reference proteome</keyword>
<dbReference type="PANTHER" id="PTHR33375">
    <property type="entry name" value="CHROMOSOME-PARTITIONING PROTEIN PARB-RELATED"/>
    <property type="match status" value="1"/>
</dbReference>
<comment type="caution">
    <text evidence="3">The sequence shown here is derived from an EMBL/GenBank/DDBJ whole genome shotgun (WGS) entry which is preliminary data.</text>
</comment>
<sequence length="344" mass="37145">MSGGHIELERAVSSIIIGTRHRTDLGDIDALAASIDRDGLLQPPTITPEGVLVCGRRRLAAIQKLNWRVVNVWVRQGISNRLGHLLAEQDDNLLHKDLTPLEAAGLYRELKALLAEDAARRQAESRFTSDRQPENEGESESDGGGNFPAPSPSPAGEARQQAAAMIPGAASYRTLDKIEYVQQAAARDDLPDDTRTKVADGLARIEAGAPVHPIFEEVRSLVGDPGVSRDAQLDELAKAAIARAKAKPQRRKAGPAPVAGPVVWTTRSFLVIWGELTDWWTHYDPAQLARDLTDEQIEMFLTIAAGTTAFAAALSTVRSTEPSDAADPAEDADGEGEVRHLRAL</sequence>
<accession>A0A4Y3USE7</accession>
<feature type="compositionally biased region" description="Basic and acidic residues" evidence="1">
    <location>
        <begin position="121"/>
        <end position="134"/>
    </location>
</feature>
<reference evidence="3 4" key="1">
    <citation type="submission" date="2019-06" db="EMBL/GenBank/DDBJ databases">
        <title>Sequencing the genomes of 1000 actinobacteria strains.</title>
        <authorList>
            <person name="Klenk H.-P."/>
        </authorList>
    </citation>
    <scope>NUCLEOTIDE SEQUENCE [LARGE SCALE GENOMIC DNA]</scope>
    <source>
        <strain evidence="3 4">DSM 20427</strain>
    </source>
</reference>
<dbReference type="Pfam" id="PF02195">
    <property type="entry name" value="ParB_N"/>
    <property type="match status" value="1"/>
</dbReference>
<gene>
    <name evidence="3" type="ORF">FHX68_1350</name>
</gene>
<evidence type="ECO:0000259" key="2">
    <source>
        <dbReference type="SMART" id="SM00470"/>
    </source>
</evidence>
<dbReference type="SMART" id="SM00470">
    <property type="entry name" value="ParB"/>
    <property type="match status" value="1"/>
</dbReference>
<dbReference type="RefSeq" id="WP_141381580.1">
    <property type="nucleotide sequence ID" value="NZ_BJNA01000097.1"/>
</dbReference>
<evidence type="ECO:0000313" key="3">
    <source>
        <dbReference type="EMBL" id="TQM98652.1"/>
    </source>
</evidence>
<protein>
    <submittedName>
        <fullName evidence="3">ParB family chromosome partitioning protein</fullName>
    </submittedName>
</protein>
<feature type="region of interest" description="Disordered" evidence="1">
    <location>
        <begin position="121"/>
        <end position="163"/>
    </location>
</feature>
<dbReference type="Gene3D" id="3.90.1530.30">
    <property type="match status" value="1"/>
</dbReference>